<dbReference type="SUPFAM" id="SSF47413">
    <property type="entry name" value="lambda repressor-like DNA-binding domains"/>
    <property type="match status" value="1"/>
</dbReference>
<dbReference type="Proteomes" id="UP001500622">
    <property type="component" value="Unassembled WGS sequence"/>
</dbReference>
<protein>
    <submittedName>
        <fullName evidence="5">LacI family DNA-binding transcriptional regulator</fullName>
    </submittedName>
</protein>
<dbReference type="GO" id="GO:0003677">
    <property type="term" value="F:DNA binding"/>
    <property type="evidence" value="ECO:0007669"/>
    <property type="project" value="UniProtKB-KW"/>
</dbReference>
<sequence>MDVPMRIAGQRQRRVTRADVARAAGTSTAVVSYVLNDGPRPVAQATRRRVLEAVEAIGYRPDSIARALASGATRTLGLVVPDIANPFFAALAHALEDEASRHGLVFLLGDAAEHRERQHELIDSFVTRRVDGLVVVGVDDDLDLEPARQAGLPVVVLDRILGDADASAVGIDNQAAAGAATEHLLEHGRRRIALVTGPDWLPTAVARERGWRDALEAAGLEPDPSLVRRTGFNRSGGYEAGTDLFRLEHAPDAVFVASEQQAVGLLRAAHEARTAVPDTVAVVAIDGTEAAEYCVPSLTTIAQPFDELARRAIELVGQPAGTSRTAVCDFDLVLRSSCGCESPQSRPRT</sequence>
<dbReference type="InterPro" id="IPR028082">
    <property type="entry name" value="Peripla_BP_I"/>
</dbReference>
<proteinExistence type="predicted"/>
<evidence type="ECO:0000259" key="4">
    <source>
        <dbReference type="PROSITE" id="PS50932"/>
    </source>
</evidence>
<reference evidence="6" key="1">
    <citation type="journal article" date="2019" name="Int. J. Syst. Evol. Microbiol.">
        <title>The Global Catalogue of Microorganisms (GCM) 10K type strain sequencing project: providing services to taxonomists for standard genome sequencing and annotation.</title>
        <authorList>
            <consortium name="The Broad Institute Genomics Platform"/>
            <consortium name="The Broad Institute Genome Sequencing Center for Infectious Disease"/>
            <person name="Wu L."/>
            <person name="Ma J."/>
        </authorList>
    </citation>
    <scope>NUCLEOTIDE SEQUENCE [LARGE SCALE GENOMIC DNA]</scope>
    <source>
        <strain evidence="6">JCM 17810</strain>
    </source>
</reference>
<evidence type="ECO:0000313" key="5">
    <source>
        <dbReference type="EMBL" id="GAA4431647.1"/>
    </source>
</evidence>
<dbReference type="InterPro" id="IPR010982">
    <property type="entry name" value="Lambda_DNA-bd_dom_sf"/>
</dbReference>
<organism evidence="5 6">
    <name type="scientific">Georgenia halophila</name>
    <dbReference type="NCBI Taxonomy" id="620889"/>
    <lineage>
        <taxon>Bacteria</taxon>
        <taxon>Bacillati</taxon>
        <taxon>Actinomycetota</taxon>
        <taxon>Actinomycetes</taxon>
        <taxon>Micrococcales</taxon>
        <taxon>Bogoriellaceae</taxon>
        <taxon>Georgenia</taxon>
    </lineage>
</organism>
<evidence type="ECO:0000256" key="3">
    <source>
        <dbReference type="ARBA" id="ARBA00023163"/>
    </source>
</evidence>
<gene>
    <name evidence="5" type="ORF">GCM10023169_36410</name>
</gene>
<dbReference type="CDD" id="cd01392">
    <property type="entry name" value="HTH_LacI"/>
    <property type="match status" value="1"/>
</dbReference>
<keyword evidence="6" id="KW-1185">Reference proteome</keyword>
<feature type="domain" description="HTH lacI-type" evidence="4">
    <location>
        <begin position="15"/>
        <end position="70"/>
    </location>
</feature>
<dbReference type="Pfam" id="PF00356">
    <property type="entry name" value="LacI"/>
    <property type="match status" value="1"/>
</dbReference>
<keyword evidence="2 5" id="KW-0238">DNA-binding</keyword>
<evidence type="ECO:0000256" key="1">
    <source>
        <dbReference type="ARBA" id="ARBA00023015"/>
    </source>
</evidence>
<accession>A0ABP8LNS2</accession>
<dbReference type="PANTHER" id="PTHR30146:SF109">
    <property type="entry name" value="HTH-TYPE TRANSCRIPTIONAL REGULATOR GALS"/>
    <property type="match status" value="1"/>
</dbReference>
<dbReference type="RefSeq" id="WP_345218139.1">
    <property type="nucleotide sequence ID" value="NZ_BAABGN010000013.1"/>
</dbReference>
<dbReference type="Gene3D" id="1.10.260.40">
    <property type="entry name" value="lambda repressor-like DNA-binding domains"/>
    <property type="match status" value="1"/>
</dbReference>
<keyword evidence="1" id="KW-0805">Transcription regulation</keyword>
<keyword evidence="3" id="KW-0804">Transcription</keyword>
<dbReference type="CDD" id="cd06267">
    <property type="entry name" value="PBP1_LacI_sugar_binding-like"/>
    <property type="match status" value="1"/>
</dbReference>
<dbReference type="Gene3D" id="3.40.50.2300">
    <property type="match status" value="2"/>
</dbReference>
<dbReference type="Pfam" id="PF13377">
    <property type="entry name" value="Peripla_BP_3"/>
    <property type="match status" value="1"/>
</dbReference>
<dbReference type="InterPro" id="IPR046335">
    <property type="entry name" value="LacI/GalR-like_sensor"/>
</dbReference>
<dbReference type="InterPro" id="IPR000843">
    <property type="entry name" value="HTH_LacI"/>
</dbReference>
<dbReference type="EMBL" id="BAABGN010000013">
    <property type="protein sequence ID" value="GAA4431647.1"/>
    <property type="molecule type" value="Genomic_DNA"/>
</dbReference>
<evidence type="ECO:0000256" key="2">
    <source>
        <dbReference type="ARBA" id="ARBA00023125"/>
    </source>
</evidence>
<dbReference type="PROSITE" id="PS50932">
    <property type="entry name" value="HTH_LACI_2"/>
    <property type="match status" value="1"/>
</dbReference>
<dbReference type="PANTHER" id="PTHR30146">
    <property type="entry name" value="LACI-RELATED TRANSCRIPTIONAL REPRESSOR"/>
    <property type="match status" value="1"/>
</dbReference>
<evidence type="ECO:0000313" key="6">
    <source>
        <dbReference type="Proteomes" id="UP001500622"/>
    </source>
</evidence>
<dbReference type="SUPFAM" id="SSF53822">
    <property type="entry name" value="Periplasmic binding protein-like I"/>
    <property type="match status" value="1"/>
</dbReference>
<name>A0ABP8LNS2_9MICO</name>
<dbReference type="SMART" id="SM00354">
    <property type="entry name" value="HTH_LACI"/>
    <property type="match status" value="1"/>
</dbReference>
<comment type="caution">
    <text evidence="5">The sequence shown here is derived from an EMBL/GenBank/DDBJ whole genome shotgun (WGS) entry which is preliminary data.</text>
</comment>